<feature type="domain" description="Inner membrane component" evidence="2">
    <location>
        <begin position="69"/>
        <end position="118"/>
    </location>
</feature>
<evidence type="ECO:0000256" key="1">
    <source>
        <dbReference type="SAM" id="Phobius"/>
    </source>
</evidence>
<gene>
    <name evidence="3" type="ORF">K4G66_09750</name>
</gene>
<keyword evidence="1" id="KW-0472">Membrane</keyword>
<evidence type="ECO:0000259" key="2">
    <source>
        <dbReference type="Pfam" id="PF03733"/>
    </source>
</evidence>
<dbReference type="InterPro" id="IPR031308">
    <property type="entry name" value="UCP028777"/>
</dbReference>
<feature type="transmembrane region" description="Helical" evidence="1">
    <location>
        <begin position="7"/>
        <end position="39"/>
    </location>
</feature>
<proteinExistence type="predicted"/>
<dbReference type="PANTHER" id="PTHR42903:SF1">
    <property type="entry name" value="INNER MEMBRANE PROTEIN YCCF"/>
    <property type="match status" value="1"/>
</dbReference>
<dbReference type="GO" id="GO:0005886">
    <property type="term" value="C:plasma membrane"/>
    <property type="evidence" value="ECO:0007669"/>
    <property type="project" value="TreeGrafter"/>
</dbReference>
<dbReference type="AlphaFoldDB" id="A0AA49GTQ4"/>
<accession>A0AA49GTQ4</accession>
<protein>
    <submittedName>
        <fullName evidence="3">YccF domain-containing protein</fullName>
    </submittedName>
</protein>
<feature type="domain" description="Inner membrane component" evidence="2">
    <location>
        <begin position="4"/>
        <end position="54"/>
    </location>
</feature>
<reference evidence="3" key="2">
    <citation type="journal article" date="2024" name="Antonie Van Leeuwenhoek">
        <title>Roseihalotalea indica gen. nov., sp. nov., a halophilic Bacteroidetes from mesopelagic Southwest Indian Ocean with higher carbohydrate metabolic potential.</title>
        <authorList>
            <person name="Chen B."/>
            <person name="Zhang M."/>
            <person name="Lin D."/>
            <person name="Ye J."/>
            <person name="Tang K."/>
        </authorList>
    </citation>
    <scope>NUCLEOTIDE SEQUENCE</scope>
    <source>
        <strain evidence="3">TK19036</strain>
    </source>
</reference>
<dbReference type="NCBIfam" id="NF008740">
    <property type="entry name" value="PRK11770.1-2"/>
    <property type="match status" value="1"/>
</dbReference>
<reference evidence="3" key="1">
    <citation type="journal article" date="2023" name="Comput. Struct. Biotechnol. J.">
        <title>Discovery of a novel marine Bacteroidetes with a rich repertoire of carbohydrate-active enzymes.</title>
        <authorList>
            <person name="Chen B."/>
            <person name="Liu G."/>
            <person name="Chen Q."/>
            <person name="Wang H."/>
            <person name="Liu L."/>
            <person name="Tang K."/>
        </authorList>
    </citation>
    <scope>NUCLEOTIDE SEQUENCE</scope>
    <source>
        <strain evidence="3">TK19036</strain>
    </source>
</reference>
<dbReference type="InterPro" id="IPR005185">
    <property type="entry name" value="YccF"/>
</dbReference>
<dbReference type="InterPro" id="IPR052937">
    <property type="entry name" value="Inner_membrane_protein"/>
</dbReference>
<dbReference type="PANTHER" id="PTHR42903">
    <property type="entry name" value="INNER MEMBRANE PROTEIN YCCF"/>
    <property type="match status" value="1"/>
</dbReference>
<organism evidence="3">
    <name type="scientific">Roseihalotalea indica</name>
    <dbReference type="NCBI Taxonomy" id="2867963"/>
    <lineage>
        <taxon>Bacteria</taxon>
        <taxon>Pseudomonadati</taxon>
        <taxon>Bacteroidota</taxon>
        <taxon>Cytophagia</taxon>
        <taxon>Cytophagales</taxon>
        <taxon>Catalimonadaceae</taxon>
        <taxon>Roseihalotalea</taxon>
    </lineage>
</organism>
<keyword evidence="1" id="KW-0812">Transmembrane</keyword>
<name>A0AA49GTQ4_9BACT</name>
<dbReference type="Pfam" id="PF03733">
    <property type="entry name" value="YccF"/>
    <property type="match status" value="2"/>
</dbReference>
<sequence>MSFIGNLLWIILGGFLIAIEYLVSGLLMCLTIIGIPFGIQSFKLAGASLFPFGNEVKDAPNHGSGLSTLLNVVWILLGGIWITLTHLVLGLVLCITIIGIPFGLQHFKLMKLSFTPFGYEFGDVTPPK</sequence>
<dbReference type="EMBL" id="CP120682">
    <property type="protein sequence ID" value="WKN38985.1"/>
    <property type="molecule type" value="Genomic_DNA"/>
</dbReference>
<feature type="transmembrane region" description="Helical" evidence="1">
    <location>
        <begin position="72"/>
        <end position="104"/>
    </location>
</feature>
<evidence type="ECO:0000313" key="3">
    <source>
        <dbReference type="EMBL" id="WKN38985.1"/>
    </source>
</evidence>
<keyword evidence="1" id="KW-1133">Transmembrane helix</keyword>
<dbReference type="PIRSF" id="PIRSF028777">
    <property type="entry name" value="UCP028777"/>
    <property type="match status" value="1"/>
</dbReference>